<sequence>MLLSSRKTQKLNTQKKICTTLFALSSLCIGMFAHAQTAVDGFRFSKEEMIDIASPTKLSHRIFYESPSKGPHASWFDAVKRGDLETVKKMVEQGQDIEVKDEASLGQTALGWAAFIGYEDMVKYLVESGANLFATDIADVKNVLKSAILGKNINVVNYLYPMLKDKIDINEQEADGETMLIVAASNDRLDIVKFLIDEGADIHLISEPKQQNALTFACKGGYQEVADYLISKGAVNFKTGKPSC</sequence>
<dbReference type="SUPFAM" id="SSF48403">
    <property type="entry name" value="Ankyrin repeat"/>
    <property type="match status" value="1"/>
</dbReference>
<evidence type="ECO:0000256" key="1">
    <source>
        <dbReference type="ARBA" id="ARBA00022737"/>
    </source>
</evidence>
<name>A0ABV6CB31_9GAMM</name>
<evidence type="ECO:0000256" key="4">
    <source>
        <dbReference type="SAM" id="SignalP"/>
    </source>
</evidence>
<dbReference type="EMBL" id="JBHLXE010000095">
    <property type="protein sequence ID" value="MFC0180203.1"/>
    <property type="molecule type" value="Genomic_DNA"/>
</dbReference>
<dbReference type="Pfam" id="PF12796">
    <property type="entry name" value="Ank_2"/>
    <property type="match status" value="1"/>
</dbReference>
<keyword evidence="4" id="KW-0732">Signal</keyword>
<dbReference type="PROSITE" id="PS50297">
    <property type="entry name" value="ANK_REP_REGION"/>
    <property type="match status" value="2"/>
</dbReference>
<dbReference type="PROSITE" id="PS50088">
    <property type="entry name" value="ANK_REPEAT"/>
    <property type="match status" value="2"/>
</dbReference>
<feature type="repeat" description="ANK" evidence="3">
    <location>
        <begin position="175"/>
        <end position="207"/>
    </location>
</feature>
<dbReference type="Proteomes" id="UP001589758">
    <property type="component" value="Unassembled WGS sequence"/>
</dbReference>
<dbReference type="SMART" id="SM00248">
    <property type="entry name" value="ANK"/>
    <property type="match status" value="5"/>
</dbReference>
<feature type="signal peptide" evidence="4">
    <location>
        <begin position="1"/>
        <end position="35"/>
    </location>
</feature>
<dbReference type="InterPro" id="IPR036770">
    <property type="entry name" value="Ankyrin_rpt-contain_sf"/>
</dbReference>
<keyword evidence="1" id="KW-0677">Repeat</keyword>
<gene>
    <name evidence="5" type="ORF">ACFFIT_08960</name>
</gene>
<feature type="chain" id="PRO_5046437329" evidence="4">
    <location>
        <begin position="36"/>
        <end position="244"/>
    </location>
</feature>
<dbReference type="RefSeq" id="WP_385877315.1">
    <property type="nucleotide sequence ID" value="NZ_JBHLXE010000095.1"/>
</dbReference>
<evidence type="ECO:0000313" key="5">
    <source>
        <dbReference type="EMBL" id="MFC0180203.1"/>
    </source>
</evidence>
<dbReference type="PANTHER" id="PTHR24188">
    <property type="entry name" value="ANKYRIN REPEAT PROTEIN"/>
    <property type="match status" value="1"/>
</dbReference>
<evidence type="ECO:0000256" key="3">
    <source>
        <dbReference type="PROSITE-ProRule" id="PRU00023"/>
    </source>
</evidence>
<organism evidence="5 6">
    <name type="scientific">Thorsellia kenyensis</name>
    <dbReference type="NCBI Taxonomy" id="1549888"/>
    <lineage>
        <taxon>Bacteria</taxon>
        <taxon>Pseudomonadati</taxon>
        <taxon>Pseudomonadota</taxon>
        <taxon>Gammaproteobacteria</taxon>
        <taxon>Enterobacterales</taxon>
        <taxon>Thorselliaceae</taxon>
        <taxon>Thorsellia</taxon>
    </lineage>
</organism>
<dbReference type="InterPro" id="IPR002110">
    <property type="entry name" value="Ankyrin_rpt"/>
</dbReference>
<feature type="repeat" description="ANK" evidence="3">
    <location>
        <begin position="105"/>
        <end position="137"/>
    </location>
</feature>
<keyword evidence="2 3" id="KW-0040">ANK repeat</keyword>
<keyword evidence="6" id="KW-1185">Reference proteome</keyword>
<dbReference type="Pfam" id="PF13637">
    <property type="entry name" value="Ank_4"/>
    <property type="match status" value="1"/>
</dbReference>
<reference evidence="5 6" key="1">
    <citation type="submission" date="2024-09" db="EMBL/GenBank/DDBJ databases">
        <authorList>
            <person name="Sun Q."/>
            <person name="Mori K."/>
        </authorList>
    </citation>
    <scope>NUCLEOTIDE SEQUENCE [LARGE SCALE GENOMIC DNA]</scope>
    <source>
        <strain evidence="5 6">CCM 8545</strain>
    </source>
</reference>
<accession>A0ABV6CB31</accession>
<dbReference type="PANTHER" id="PTHR24188:SF29">
    <property type="entry name" value="GH09064P"/>
    <property type="match status" value="1"/>
</dbReference>
<evidence type="ECO:0000256" key="2">
    <source>
        <dbReference type="ARBA" id="ARBA00023043"/>
    </source>
</evidence>
<protein>
    <submittedName>
        <fullName evidence="5">Ankyrin repeat domain-containing protein</fullName>
    </submittedName>
</protein>
<proteinExistence type="predicted"/>
<evidence type="ECO:0000313" key="6">
    <source>
        <dbReference type="Proteomes" id="UP001589758"/>
    </source>
</evidence>
<dbReference type="Gene3D" id="1.25.40.20">
    <property type="entry name" value="Ankyrin repeat-containing domain"/>
    <property type="match status" value="2"/>
</dbReference>
<comment type="caution">
    <text evidence="5">The sequence shown here is derived from an EMBL/GenBank/DDBJ whole genome shotgun (WGS) entry which is preliminary data.</text>
</comment>